<dbReference type="Proteomes" id="UP000887572">
    <property type="component" value="Unplaced"/>
</dbReference>
<protein>
    <submittedName>
        <fullName evidence="3">Uncharacterized protein</fullName>
    </submittedName>
</protein>
<evidence type="ECO:0000256" key="1">
    <source>
        <dbReference type="SAM" id="Phobius"/>
    </source>
</evidence>
<keyword evidence="1" id="KW-0812">Transmembrane</keyword>
<keyword evidence="1" id="KW-1133">Transmembrane helix</keyword>
<proteinExistence type="predicted"/>
<reference evidence="3" key="1">
    <citation type="submission" date="2022-11" db="UniProtKB">
        <authorList>
            <consortium name="WormBaseParasite"/>
        </authorList>
    </citation>
    <scope>IDENTIFICATION</scope>
</reference>
<dbReference type="AlphaFoldDB" id="A0A914H961"/>
<organism evidence="2 3">
    <name type="scientific">Globodera rostochiensis</name>
    <name type="common">Golden nematode worm</name>
    <name type="synonym">Heterodera rostochiensis</name>
    <dbReference type="NCBI Taxonomy" id="31243"/>
    <lineage>
        <taxon>Eukaryota</taxon>
        <taxon>Metazoa</taxon>
        <taxon>Ecdysozoa</taxon>
        <taxon>Nematoda</taxon>
        <taxon>Chromadorea</taxon>
        <taxon>Rhabditida</taxon>
        <taxon>Tylenchina</taxon>
        <taxon>Tylenchomorpha</taxon>
        <taxon>Tylenchoidea</taxon>
        <taxon>Heteroderidae</taxon>
        <taxon>Heteroderinae</taxon>
        <taxon>Globodera</taxon>
    </lineage>
</organism>
<keyword evidence="2" id="KW-1185">Reference proteome</keyword>
<sequence length="200" mass="23279">MQFPLNIVTNKEIAFIDAVVGPVDLHQIVFQLVYFEFDQITDQKPDLVDYGPWMADMDIQFNVSYKFLFICFVLALATSTALNLATIFAYKWHKRTRTATLTRQRWKENHADILEILDCNIFAYLYTLDYELFKPLWSIVVNKTFDRIKIALIKRRRGSTVMPIVNSGQHHQVAIIPCVKQRPTMMAAITIVNTEQGWKC</sequence>
<dbReference type="WBParaSite" id="Gr19_v10_g14412.t1">
    <property type="protein sequence ID" value="Gr19_v10_g14412.t1"/>
    <property type="gene ID" value="Gr19_v10_g14412"/>
</dbReference>
<accession>A0A914H961</accession>
<feature type="transmembrane region" description="Helical" evidence="1">
    <location>
        <begin position="67"/>
        <end position="90"/>
    </location>
</feature>
<name>A0A914H961_GLORO</name>
<evidence type="ECO:0000313" key="2">
    <source>
        <dbReference type="Proteomes" id="UP000887572"/>
    </source>
</evidence>
<keyword evidence="1" id="KW-0472">Membrane</keyword>
<evidence type="ECO:0000313" key="3">
    <source>
        <dbReference type="WBParaSite" id="Gr19_v10_g14412.t1"/>
    </source>
</evidence>